<keyword evidence="1" id="KW-0732">Signal</keyword>
<gene>
    <name evidence="2" type="ORF">PVAND_005873</name>
</gene>
<organism evidence="2 3">
    <name type="scientific">Polypedilum vanderplanki</name>
    <name type="common">Sleeping chironomid midge</name>
    <dbReference type="NCBI Taxonomy" id="319348"/>
    <lineage>
        <taxon>Eukaryota</taxon>
        <taxon>Metazoa</taxon>
        <taxon>Ecdysozoa</taxon>
        <taxon>Arthropoda</taxon>
        <taxon>Hexapoda</taxon>
        <taxon>Insecta</taxon>
        <taxon>Pterygota</taxon>
        <taxon>Neoptera</taxon>
        <taxon>Endopterygota</taxon>
        <taxon>Diptera</taxon>
        <taxon>Nematocera</taxon>
        <taxon>Chironomoidea</taxon>
        <taxon>Chironomidae</taxon>
        <taxon>Chironominae</taxon>
        <taxon>Polypedilum</taxon>
        <taxon>Polypedilum</taxon>
    </lineage>
</organism>
<dbReference type="Proteomes" id="UP001107558">
    <property type="component" value="Chromosome 2"/>
</dbReference>
<evidence type="ECO:0000313" key="3">
    <source>
        <dbReference type="Proteomes" id="UP001107558"/>
    </source>
</evidence>
<dbReference type="PROSITE" id="PS51257">
    <property type="entry name" value="PROKAR_LIPOPROTEIN"/>
    <property type="match status" value="1"/>
</dbReference>
<keyword evidence="3" id="KW-1185">Reference proteome</keyword>
<accession>A0A9J6C1Y1</accession>
<protein>
    <submittedName>
        <fullName evidence="2">Uncharacterized protein</fullName>
    </submittedName>
</protein>
<reference evidence="2" key="1">
    <citation type="submission" date="2021-03" db="EMBL/GenBank/DDBJ databases">
        <title>Chromosome level genome of the anhydrobiotic midge Polypedilum vanderplanki.</title>
        <authorList>
            <person name="Yoshida Y."/>
            <person name="Kikawada T."/>
            <person name="Gusev O."/>
        </authorList>
    </citation>
    <scope>NUCLEOTIDE SEQUENCE</scope>
    <source>
        <strain evidence="2">NIAS01</strain>
        <tissue evidence="2">Whole body or cell culture</tissue>
    </source>
</reference>
<sequence length="96" mass="10694">MRLTIIFLFVIICVSTVFGCDEKCLAKKAKRAQDKALQKACKELGGGTKIKLEIDLGGACHPPCKNKQKKKKAKKVKPIVDPVPILDRNERFCLLL</sequence>
<name>A0A9J6C1Y1_POLVA</name>
<proteinExistence type="predicted"/>
<feature type="signal peptide" evidence="1">
    <location>
        <begin position="1"/>
        <end position="19"/>
    </location>
</feature>
<dbReference type="OrthoDB" id="10512334at2759"/>
<evidence type="ECO:0000313" key="2">
    <source>
        <dbReference type="EMBL" id="KAG5676018.1"/>
    </source>
</evidence>
<dbReference type="EMBL" id="JADBJN010000002">
    <property type="protein sequence ID" value="KAG5676018.1"/>
    <property type="molecule type" value="Genomic_DNA"/>
</dbReference>
<comment type="caution">
    <text evidence="2">The sequence shown here is derived from an EMBL/GenBank/DDBJ whole genome shotgun (WGS) entry which is preliminary data.</text>
</comment>
<feature type="chain" id="PRO_5039891440" evidence="1">
    <location>
        <begin position="20"/>
        <end position="96"/>
    </location>
</feature>
<dbReference type="AlphaFoldDB" id="A0A9J6C1Y1"/>
<evidence type="ECO:0000256" key="1">
    <source>
        <dbReference type="SAM" id="SignalP"/>
    </source>
</evidence>